<keyword evidence="7" id="KW-0411">Iron-sulfur</keyword>
<dbReference type="InterPro" id="IPR007197">
    <property type="entry name" value="rSAM"/>
</dbReference>
<dbReference type="PROSITE" id="PS51918">
    <property type="entry name" value="RADICAL_SAM"/>
    <property type="match status" value="1"/>
</dbReference>
<dbReference type="GO" id="GO:0003824">
    <property type="term" value="F:catalytic activity"/>
    <property type="evidence" value="ECO:0007669"/>
    <property type="project" value="InterPro"/>
</dbReference>
<dbReference type="SUPFAM" id="SSF52242">
    <property type="entry name" value="Cobalamin (vitamin B12)-binding domain"/>
    <property type="match status" value="1"/>
</dbReference>
<dbReference type="GO" id="GO:0031419">
    <property type="term" value="F:cobalamin binding"/>
    <property type="evidence" value="ECO:0007669"/>
    <property type="project" value="InterPro"/>
</dbReference>
<dbReference type="InterPro" id="IPR006638">
    <property type="entry name" value="Elp3/MiaA/NifB-like_rSAM"/>
</dbReference>
<dbReference type="GO" id="GO:0005829">
    <property type="term" value="C:cytosol"/>
    <property type="evidence" value="ECO:0007669"/>
    <property type="project" value="TreeGrafter"/>
</dbReference>
<evidence type="ECO:0000256" key="1">
    <source>
        <dbReference type="ARBA" id="ARBA00001966"/>
    </source>
</evidence>
<accession>A0A2H0NFN9</accession>
<keyword evidence="6" id="KW-0408">Iron</keyword>
<keyword evidence="4" id="KW-0949">S-adenosyl-L-methionine</keyword>
<dbReference type="SFLD" id="SFLDG01082">
    <property type="entry name" value="B12-binding_domain_containing"/>
    <property type="match status" value="1"/>
</dbReference>
<dbReference type="CDD" id="cd01335">
    <property type="entry name" value="Radical_SAM"/>
    <property type="match status" value="1"/>
</dbReference>
<evidence type="ECO:0000256" key="4">
    <source>
        <dbReference type="ARBA" id="ARBA00022691"/>
    </source>
</evidence>
<reference evidence="10 11" key="1">
    <citation type="submission" date="2017-09" db="EMBL/GenBank/DDBJ databases">
        <title>Depth-based differentiation of microbial function through sediment-hosted aquifers and enrichment of novel symbionts in the deep terrestrial subsurface.</title>
        <authorList>
            <person name="Probst A.J."/>
            <person name="Ladd B."/>
            <person name="Jarett J.K."/>
            <person name="Geller-Mcgrath D.E."/>
            <person name="Sieber C.M."/>
            <person name="Emerson J.B."/>
            <person name="Anantharaman K."/>
            <person name="Thomas B.C."/>
            <person name="Malmstrom R."/>
            <person name="Stieglmeier M."/>
            <person name="Klingl A."/>
            <person name="Woyke T."/>
            <person name="Ryan C.M."/>
            <person name="Banfield J.F."/>
        </authorList>
    </citation>
    <scope>NUCLEOTIDE SEQUENCE [LARGE SCALE GENOMIC DNA]</scope>
    <source>
        <strain evidence="10">CG11_big_fil_rev_8_21_14_0_20_36_20</strain>
    </source>
</reference>
<sequence>MLSGNQKNYIKIMPRVKKILLINPFIIETNSYNYETVISGGQFAESPLGLGYISSYLQSKINDVEIEIFDANLMAMKHFISKGKVDMSAAWGLLKDKIEEVSPDIIGVSSLFHSTSHIVHQTCTLIKKISPDIITVIGGSYPTISYSDALKDNNIDYAIIGEGEICFMDLILFLNKEKGVENLHGIAYRDDKNIIFKENKFLIKNLDELPFPDRTNISPDDYIMPNDFSEYGNLSRNFLFRVLGRNNAKIGIMTASRGCPYSCSFCSAKHIWGRSIRYRNSKNVVDEIELLIKEYGVNAIVFNDDNFTVSTKKAVAIMDEIIKRGLNIRWGVGGGLGVNFLDEEIIKKMYDSGIAIFNLAFESGSQKTLKEIGKVLNLEISKNVVRRIRKLGKGYIIGFFISGFHFETKKEVEETLEFARSLDLDWALIRNYQAIPGSRIFEECLQKGYIVADSIRYGYPLVTSNVDWPNFSKEYILEKNYLANLEVNFINSRNLNSDRVDQAIRDFKGVIELAPDHAIAYYVLGKAYEIKGDLLKVKDNWHKAQDILKTSETSRSYFKHFKIDINKELNLLEGGAL</sequence>
<dbReference type="CDD" id="cd02068">
    <property type="entry name" value="radical_SAM_B12_BD"/>
    <property type="match status" value="1"/>
</dbReference>
<dbReference type="GO" id="GO:0046872">
    <property type="term" value="F:metal ion binding"/>
    <property type="evidence" value="ECO:0007669"/>
    <property type="project" value="UniProtKB-KW"/>
</dbReference>
<dbReference type="GO" id="GO:0051539">
    <property type="term" value="F:4 iron, 4 sulfur cluster binding"/>
    <property type="evidence" value="ECO:0007669"/>
    <property type="project" value="UniProtKB-KW"/>
</dbReference>
<evidence type="ECO:0000256" key="6">
    <source>
        <dbReference type="ARBA" id="ARBA00023004"/>
    </source>
</evidence>
<dbReference type="PANTHER" id="PTHR43409">
    <property type="entry name" value="ANAEROBIC MAGNESIUM-PROTOPORPHYRIN IX MONOMETHYL ESTER CYCLASE-RELATED"/>
    <property type="match status" value="1"/>
</dbReference>
<evidence type="ECO:0000256" key="7">
    <source>
        <dbReference type="ARBA" id="ARBA00023014"/>
    </source>
</evidence>
<evidence type="ECO:0000313" key="11">
    <source>
        <dbReference type="Proteomes" id="UP000230564"/>
    </source>
</evidence>
<gene>
    <name evidence="10" type="ORF">COV55_00940</name>
</gene>
<evidence type="ECO:0000256" key="5">
    <source>
        <dbReference type="ARBA" id="ARBA00022723"/>
    </source>
</evidence>
<dbReference type="InterPro" id="IPR051198">
    <property type="entry name" value="BchE-like"/>
</dbReference>
<dbReference type="InterPro" id="IPR011990">
    <property type="entry name" value="TPR-like_helical_dom_sf"/>
</dbReference>
<dbReference type="InterPro" id="IPR034466">
    <property type="entry name" value="Methyltransferase_Class_B"/>
</dbReference>
<evidence type="ECO:0000256" key="3">
    <source>
        <dbReference type="ARBA" id="ARBA00022679"/>
    </source>
</evidence>
<feature type="domain" description="B12-binding" evidence="8">
    <location>
        <begin position="33"/>
        <end position="181"/>
    </location>
</feature>
<dbReference type="Proteomes" id="UP000230564">
    <property type="component" value="Unassembled WGS sequence"/>
</dbReference>
<dbReference type="Gene3D" id="1.25.40.10">
    <property type="entry name" value="Tetratricopeptide repeat domain"/>
    <property type="match status" value="1"/>
</dbReference>
<evidence type="ECO:0000259" key="8">
    <source>
        <dbReference type="PROSITE" id="PS51332"/>
    </source>
</evidence>
<dbReference type="SFLD" id="SFLDS00029">
    <property type="entry name" value="Radical_SAM"/>
    <property type="match status" value="1"/>
</dbReference>
<evidence type="ECO:0000313" key="10">
    <source>
        <dbReference type="EMBL" id="PIR06975.1"/>
    </source>
</evidence>
<comment type="caution">
    <text evidence="10">The sequence shown here is derived from an EMBL/GenBank/DDBJ whole genome shotgun (WGS) entry which is preliminary data.</text>
</comment>
<dbReference type="InterPro" id="IPR036724">
    <property type="entry name" value="Cobalamin-bd_sf"/>
</dbReference>
<keyword evidence="5" id="KW-0479">Metal-binding</keyword>
<dbReference type="PANTHER" id="PTHR43409:SF7">
    <property type="entry name" value="BLL1977 PROTEIN"/>
    <property type="match status" value="1"/>
</dbReference>
<dbReference type="EMBL" id="PCWQ01000007">
    <property type="protein sequence ID" value="PIR06975.1"/>
    <property type="molecule type" value="Genomic_DNA"/>
</dbReference>
<dbReference type="SFLD" id="SFLDG01123">
    <property type="entry name" value="methyltransferase_(Class_B)"/>
    <property type="match status" value="1"/>
</dbReference>
<evidence type="ECO:0000259" key="9">
    <source>
        <dbReference type="PROSITE" id="PS51918"/>
    </source>
</evidence>
<dbReference type="SUPFAM" id="SSF48452">
    <property type="entry name" value="TPR-like"/>
    <property type="match status" value="1"/>
</dbReference>
<dbReference type="InterPro" id="IPR006158">
    <property type="entry name" value="Cobalamin-bd"/>
</dbReference>
<keyword evidence="2" id="KW-0489">Methyltransferase</keyword>
<evidence type="ECO:0000256" key="2">
    <source>
        <dbReference type="ARBA" id="ARBA00022603"/>
    </source>
</evidence>
<proteinExistence type="predicted"/>
<dbReference type="InterPro" id="IPR058240">
    <property type="entry name" value="rSAM_sf"/>
</dbReference>
<organism evidence="10 11">
    <name type="scientific">Candidatus Komeilibacteria bacterium CG11_big_fil_rev_8_21_14_0_20_36_20</name>
    <dbReference type="NCBI Taxonomy" id="1974477"/>
    <lineage>
        <taxon>Bacteria</taxon>
        <taxon>Candidatus Komeiliibacteriota</taxon>
    </lineage>
</organism>
<dbReference type="SMART" id="SM00729">
    <property type="entry name" value="Elp3"/>
    <property type="match status" value="1"/>
</dbReference>
<keyword evidence="3" id="KW-0808">Transferase</keyword>
<evidence type="ECO:0008006" key="12">
    <source>
        <dbReference type="Google" id="ProtNLM"/>
    </source>
</evidence>
<dbReference type="Pfam" id="PF04055">
    <property type="entry name" value="Radical_SAM"/>
    <property type="match status" value="1"/>
</dbReference>
<protein>
    <recommendedName>
        <fullName evidence="12">B12-binding domain-containing radical SAM protein</fullName>
    </recommendedName>
</protein>
<dbReference type="Gene3D" id="3.40.50.280">
    <property type="entry name" value="Cobalamin-binding domain"/>
    <property type="match status" value="1"/>
</dbReference>
<dbReference type="InterPro" id="IPR023404">
    <property type="entry name" value="rSAM_horseshoe"/>
</dbReference>
<dbReference type="SUPFAM" id="SSF102114">
    <property type="entry name" value="Radical SAM enzymes"/>
    <property type="match status" value="1"/>
</dbReference>
<dbReference type="Gene3D" id="3.80.30.20">
    <property type="entry name" value="tm_1862 like domain"/>
    <property type="match status" value="1"/>
</dbReference>
<dbReference type="PROSITE" id="PS51332">
    <property type="entry name" value="B12_BINDING"/>
    <property type="match status" value="1"/>
</dbReference>
<comment type="cofactor">
    <cofactor evidence="1">
        <name>[4Fe-4S] cluster</name>
        <dbReference type="ChEBI" id="CHEBI:49883"/>
    </cofactor>
</comment>
<feature type="domain" description="Radical SAM core" evidence="9">
    <location>
        <begin position="242"/>
        <end position="470"/>
    </location>
</feature>
<dbReference type="Pfam" id="PF02310">
    <property type="entry name" value="B12-binding"/>
    <property type="match status" value="1"/>
</dbReference>
<dbReference type="AlphaFoldDB" id="A0A2H0NFN9"/>
<name>A0A2H0NFN9_9BACT</name>